<keyword evidence="6" id="KW-0175">Coiled coil</keyword>
<dbReference type="Gene3D" id="2.40.50.100">
    <property type="match status" value="1"/>
</dbReference>
<comment type="subcellular location">
    <subcellularLocation>
        <location evidence="1">Membrane</location>
        <topology evidence="1">Single-pass membrane protein</topology>
    </subcellularLocation>
</comment>
<evidence type="ECO:0000259" key="8">
    <source>
        <dbReference type="Pfam" id="PF26002"/>
    </source>
</evidence>
<feature type="transmembrane region" description="Helical" evidence="7">
    <location>
        <begin position="23"/>
        <end position="41"/>
    </location>
</feature>
<dbReference type="PRINTS" id="PR01490">
    <property type="entry name" value="RTXTOXIND"/>
</dbReference>
<evidence type="ECO:0000313" key="10">
    <source>
        <dbReference type="Proteomes" id="UP000243819"/>
    </source>
</evidence>
<evidence type="ECO:0000256" key="5">
    <source>
        <dbReference type="ARBA" id="ARBA00023136"/>
    </source>
</evidence>
<dbReference type="Pfam" id="PF26002">
    <property type="entry name" value="Beta-barrel_AprE"/>
    <property type="match status" value="1"/>
</dbReference>
<dbReference type="InterPro" id="IPR050739">
    <property type="entry name" value="MFP"/>
</dbReference>
<dbReference type="PANTHER" id="PTHR30386:SF26">
    <property type="entry name" value="TRANSPORT PROTEIN COMB"/>
    <property type="match status" value="1"/>
</dbReference>
<proteinExistence type="inferred from homology"/>
<dbReference type="AlphaFoldDB" id="A0A1I0B8Q3"/>
<evidence type="ECO:0000313" key="9">
    <source>
        <dbReference type="EMBL" id="SET03140.1"/>
    </source>
</evidence>
<evidence type="ECO:0000256" key="6">
    <source>
        <dbReference type="SAM" id="Coils"/>
    </source>
</evidence>
<comment type="similarity">
    <text evidence="2">Belongs to the membrane fusion protein (MFP) (TC 8.A.1) family.</text>
</comment>
<keyword evidence="10" id="KW-1185">Reference proteome</keyword>
<evidence type="ECO:0000256" key="4">
    <source>
        <dbReference type="ARBA" id="ARBA00022989"/>
    </source>
</evidence>
<feature type="domain" description="AprE-like beta-barrel" evidence="8">
    <location>
        <begin position="316"/>
        <end position="407"/>
    </location>
</feature>
<protein>
    <submittedName>
        <fullName evidence="9">Multidrug resistance efflux pump</fullName>
    </submittedName>
</protein>
<evidence type="ECO:0000256" key="3">
    <source>
        <dbReference type="ARBA" id="ARBA00022692"/>
    </source>
</evidence>
<dbReference type="EMBL" id="FOIF01000034">
    <property type="protein sequence ID" value="SET03140.1"/>
    <property type="molecule type" value="Genomic_DNA"/>
</dbReference>
<keyword evidence="4 7" id="KW-1133">Transmembrane helix</keyword>
<dbReference type="RefSeq" id="WP_091351033.1">
    <property type="nucleotide sequence ID" value="NZ_FOIF01000034.1"/>
</dbReference>
<dbReference type="PANTHER" id="PTHR30386">
    <property type="entry name" value="MEMBRANE FUSION SUBUNIT OF EMRAB-TOLC MULTIDRUG EFFLUX PUMP"/>
    <property type="match status" value="1"/>
</dbReference>
<evidence type="ECO:0000256" key="7">
    <source>
        <dbReference type="SAM" id="Phobius"/>
    </source>
</evidence>
<gene>
    <name evidence="9" type="ORF">SAMN03080614_103410</name>
</gene>
<dbReference type="Proteomes" id="UP000243819">
    <property type="component" value="Unassembled WGS sequence"/>
</dbReference>
<organism evidence="9 10">
    <name type="scientific">Anaerobranca gottschalkii DSM 13577</name>
    <dbReference type="NCBI Taxonomy" id="1120990"/>
    <lineage>
        <taxon>Bacteria</taxon>
        <taxon>Bacillati</taxon>
        <taxon>Bacillota</taxon>
        <taxon>Clostridia</taxon>
        <taxon>Eubacteriales</taxon>
        <taxon>Proteinivoracaceae</taxon>
        <taxon>Anaerobranca</taxon>
    </lineage>
</organism>
<dbReference type="GO" id="GO:0016020">
    <property type="term" value="C:membrane"/>
    <property type="evidence" value="ECO:0007669"/>
    <property type="project" value="UniProtKB-SubCell"/>
</dbReference>
<sequence>MRLYKKEELRTSRIFFDKQPPKFLKIFIIFISFILITAIYSSTKINKPYIVKAQGVVTTTDNQYISAKTSGVIQTINKTSGEKVKRGEVLFTITTGLEGIQKEAILEQIDNLKKQLEVLDRYKKSLVEKKNLLKKEGIELEYYGKVQYYLDSISKEKAEKERLNKELEEKRREYEKLSKGKEELKEKLDNFTSKENLNEEKLEIESNLETKKTQLEAKREEIQQIQIQLDNLNNYSQSKQIYYQLISELGQVQNTIEGKLIELKGNLELAKGQDKIFEIKANDDGIVHYLIPIKKGMSIQQNQMIAEISSSDRENLIVEAYINAQDRTKINIGNQVDIAVSGVNIYKYGTLKGKLVHIDIGTITQETSGGNLILYRSLIAIDDNKLTSRDNSTVEILKSMPVEARIVYEKETYFQWIMKLLNFRN</sequence>
<evidence type="ECO:0000256" key="2">
    <source>
        <dbReference type="ARBA" id="ARBA00009477"/>
    </source>
</evidence>
<name>A0A1I0B8Q3_9FIRM</name>
<dbReference type="STRING" id="1120990.SAMN03080614_103410"/>
<dbReference type="OrthoDB" id="1638821at2"/>
<feature type="coiled-coil region" evidence="6">
    <location>
        <begin position="102"/>
        <end position="235"/>
    </location>
</feature>
<keyword evidence="3 7" id="KW-0812">Transmembrane</keyword>
<evidence type="ECO:0000256" key="1">
    <source>
        <dbReference type="ARBA" id="ARBA00004167"/>
    </source>
</evidence>
<keyword evidence="5 7" id="KW-0472">Membrane</keyword>
<dbReference type="InterPro" id="IPR058982">
    <property type="entry name" value="Beta-barrel_AprE"/>
</dbReference>
<accession>A0A1I0B8Q3</accession>
<reference evidence="10" key="1">
    <citation type="submission" date="2016-10" db="EMBL/GenBank/DDBJ databases">
        <authorList>
            <person name="Varghese N."/>
            <person name="Submissions S."/>
        </authorList>
    </citation>
    <scope>NUCLEOTIDE SEQUENCE [LARGE SCALE GENOMIC DNA]</scope>
    <source>
        <strain evidence="10">DSM 13577</strain>
    </source>
</reference>